<protein>
    <submittedName>
        <fullName evidence="1">Uncharacterized protein</fullName>
    </submittedName>
</protein>
<keyword evidence="2" id="KW-1185">Reference proteome</keyword>
<accession>A0ACC2U2A1</accession>
<evidence type="ECO:0000313" key="2">
    <source>
        <dbReference type="Proteomes" id="UP001165960"/>
    </source>
</evidence>
<sequence length="79" mass="9040">MALNAHNSSQSSKDHQLPPHKFLVYKPINVLPKSEYNVIYYQFLKVTVRIDNYFLLGTQAQEWDSNPDPESLQAAGSMD</sequence>
<gene>
    <name evidence="1" type="ORF">DSO57_1019612</name>
</gene>
<dbReference type="Proteomes" id="UP001165960">
    <property type="component" value="Unassembled WGS sequence"/>
</dbReference>
<organism evidence="1 2">
    <name type="scientific">Entomophthora muscae</name>
    <dbReference type="NCBI Taxonomy" id="34485"/>
    <lineage>
        <taxon>Eukaryota</taxon>
        <taxon>Fungi</taxon>
        <taxon>Fungi incertae sedis</taxon>
        <taxon>Zoopagomycota</taxon>
        <taxon>Entomophthoromycotina</taxon>
        <taxon>Entomophthoromycetes</taxon>
        <taxon>Entomophthorales</taxon>
        <taxon>Entomophthoraceae</taxon>
        <taxon>Entomophthora</taxon>
    </lineage>
</organism>
<name>A0ACC2U2A1_9FUNG</name>
<reference evidence="1" key="1">
    <citation type="submission" date="2022-04" db="EMBL/GenBank/DDBJ databases">
        <title>Genome of the entomopathogenic fungus Entomophthora muscae.</title>
        <authorList>
            <person name="Elya C."/>
            <person name="Lovett B.R."/>
            <person name="Lee E."/>
            <person name="Macias A.M."/>
            <person name="Hajek A.E."/>
            <person name="De Bivort B.L."/>
            <person name="Kasson M.T."/>
            <person name="De Fine Licht H.H."/>
            <person name="Stajich J.E."/>
        </authorList>
    </citation>
    <scope>NUCLEOTIDE SEQUENCE</scope>
    <source>
        <strain evidence="1">Berkeley</strain>
    </source>
</reference>
<comment type="caution">
    <text evidence="1">The sequence shown here is derived from an EMBL/GenBank/DDBJ whole genome shotgun (WGS) entry which is preliminary data.</text>
</comment>
<evidence type="ECO:0000313" key="1">
    <source>
        <dbReference type="EMBL" id="KAJ9080945.1"/>
    </source>
</evidence>
<proteinExistence type="predicted"/>
<dbReference type="EMBL" id="QTSX02001509">
    <property type="protein sequence ID" value="KAJ9080945.1"/>
    <property type="molecule type" value="Genomic_DNA"/>
</dbReference>